<dbReference type="GO" id="GO:0005737">
    <property type="term" value="C:cytoplasm"/>
    <property type="evidence" value="ECO:0007669"/>
    <property type="project" value="TreeGrafter"/>
</dbReference>
<evidence type="ECO:0000256" key="1">
    <source>
        <dbReference type="ARBA" id="ARBA00005568"/>
    </source>
</evidence>
<proteinExistence type="inferred from homology"/>
<feature type="domain" description="HpcH/HpaI aldolase/citrate lyase" evidence="4">
    <location>
        <begin position="30"/>
        <end position="250"/>
    </location>
</feature>
<keyword evidence="2" id="KW-0479">Metal-binding</keyword>
<organism evidence="5">
    <name type="scientific">hydrothermal vent metagenome</name>
    <dbReference type="NCBI Taxonomy" id="652676"/>
    <lineage>
        <taxon>unclassified sequences</taxon>
        <taxon>metagenomes</taxon>
        <taxon>ecological metagenomes</taxon>
    </lineage>
</organism>
<dbReference type="AlphaFoldDB" id="A0A160TQ97"/>
<keyword evidence="3" id="KW-0456">Lyase</keyword>
<evidence type="ECO:0000256" key="2">
    <source>
        <dbReference type="ARBA" id="ARBA00022723"/>
    </source>
</evidence>
<evidence type="ECO:0000313" key="5">
    <source>
        <dbReference type="EMBL" id="CUS51616.1"/>
    </source>
</evidence>
<dbReference type="InterPro" id="IPR040442">
    <property type="entry name" value="Pyrv_kinase-like_dom_sf"/>
</dbReference>
<gene>
    <name evidence="5" type="ORF">MGWOODY_XGa2382</name>
</gene>
<dbReference type="PANTHER" id="PTHR30502:SF0">
    <property type="entry name" value="PHOSPHOENOLPYRUVATE CARBOXYLASE FAMILY PROTEIN"/>
    <property type="match status" value="1"/>
</dbReference>
<dbReference type="InterPro" id="IPR015813">
    <property type="entry name" value="Pyrv/PenolPyrv_kinase-like_dom"/>
</dbReference>
<dbReference type="Gene3D" id="3.20.20.60">
    <property type="entry name" value="Phosphoenolpyruvate-binding domains"/>
    <property type="match status" value="1"/>
</dbReference>
<evidence type="ECO:0000259" key="4">
    <source>
        <dbReference type="Pfam" id="PF03328"/>
    </source>
</evidence>
<sequence>MVTGSWRASDLKNRIRETWAENRPVVNGWLSIPSTVTAEINARAGFDSLTVDLQHGLNDYQSALNLLQIISIGKSAPLARVPWLEPGIVGKLLDAGAVGLICPMINSAEDAARLVRYALYAPTGERSFGPTRAIMAHGPDYAQTANEQIVTLAMVETKQALDELDGIVTTSGLTGVYIGPSDLSLSMGYTPKLDPDEPAVVSAIQRILETAKTAGIRAGIHCLSPAYAREMISMGFDLVTVGSDVRLLTSATAAALEAVRS</sequence>
<comment type="similarity">
    <text evidence="1">Belongs to the HpcH/HpaI aldolase family.</text>
</comment>
<dbReference type="GO" id="GO:0046872">
    <property type="term" value="F:metal ion binding"/>
    <property type="evidence" value="ECO:0007669"/>
    <property type="project" value="UniProtKB-KW"/>
</dbReference>
<dbReference type="SUPFAM" id="SSF51621">
    <property type="entry name" value="Phosphoenolpyruvate/pyruvate domain"/>
    <property type="match status" value="1"/>
</dbReference>
<dbReference type="InterPro" id="IPR050251">
    <property type="entry name" value="HpcH-HpaI_aldolase"/>
</dbReference>
<dbReference type="PANTHER" id="PTHR30502">
    <property type="entry name" value="2-KETO-3-DEOXY-L-RHAMNONATE ALDOLASE"/>
    <property type="match status" value="1"/>
</dbReference>
<name>A0A160TQ97_9ZZZZ</name>
<dbReference type="InterPro" id="IPR005000">
    <property type="entry name" value="Aldolase/citrate-lyase_domain"/>
</dbReference>
<accession>A0A160TQ97</accession>
<reference evidence="5" key="1">
    <citation type="submission" date="2015-10" db="EMBL/GenBank/DDBJ databases">
        <authorList>
            <person name="Gilbert D.G."/>
        </authorList>
    </citation>
    <scope>NUCLEOTIDE SEQUENCE</scope>
</reference>
<dbReference type="GO" id="GO:0016832">
    <property type="term" value="F:aldehyde-lyase activity"/>
    <property type="evidence" value="ECO:0007669"/>
    <property type="project" value="TreeGrafter"/>
</dbReference>
<evidence type="ECO:0000256" key="3">
    <source>
        <dbReference type="ARBA" id="ARBA00023239"/>
    </source>
</evidence>
<dbReference type="Pfam" id="PF03328">
    <property type="entry name" value="HpcH_HpaI"/>
    <property type="match status" value="1"/>
</dbReference>
<dbReference type="EMBL" id="CZRL01000064">
    <property type="protein sequence ID" value="CUS51616.1"/>
    <property type="molecule type" value="Genomic_DNA"/>
</dbReference>
<protein>
    <submittedName>
        <fullName evidence="5">2,4-dihydroxyhept-2-ene-1,7-dioic acid aldolase</fullName>
    </submittedName>
</protein>